<protein>
    <submittedName>
        <fullName evidence="8">Uncharacterized protein</fullName>
    </submittedName>
</protein>
<comment type="similarity">
    <text evidence="3">Belongs to the exportin family.</text>
</comment>
<dbReference type="GO" id="GO:0005643">
    <property type="term" value="C:nuclear pore"/>
    <property type="evidence" value="ECO:0007669"/>
    <property type="project" value="TreeGrafter"/>
</dbReference>
<dbReference type="GO" id="GO:0006611">
    <property type="term" value="P:protein export from nucleus"/>
    <property type="evidence" value="ECO:0007669"/>
    <property type="project" value="TreeGrafter"/>
</dbReference>
<dbReference type="PANTHER" id="PTHR12596:SF1">
    <property type="entry name" value="EXPORTIN-4"/>
    <property type="match status" value="1"/>
</dbReference>
<dbReference type="AlphaFoldDB" id="A0A498SMC0"/>
<accession>A0A498SMC0</accession>
<dbReference type="InterPro" id="IPR044189">
    <property type="entry name" value="XPO4/7-like"/>
</dbReference>
<reference evidence="8 9" key="1">
    <citation type="submission" date="2018-08" db="EMBL/GenBank/DDBJ databases">
        <authorList>
            <person name="Laetsch R D."/>
            <person name="Stevens L."/>
            <person name="Kumar S."/>
            <person name="Blaxter L. M."/>
        </authorList>
    </citation>
    <scope>NUCLEOTIDE SEQUENCE [LARGE SCALE GENOMIC DNA]</scope>
</reference>
<dbReference type="STRING" id="6277.A0A498SMC0"/>
<organism evidence="8 9">
    <name type="scientific">Acanthocheilonema viteae</name>
    <name type="common">Filarial nematode worm</name>
    <name type="synonym">Dipetalonema viteae</name>
    <dbReference type="NCBI Taxonomy" id="6277"/>
    <lineage>
        <taxon>Eukaryota</taxon>
        <taxon>Metazoa</taxon>
        <taxon>Ecdysozoa</taxon>
        <taxon>Nematoda</taxon>
        <taxon>Chromadorea</taxon>
        <taxon>Rhabditida</taxon>
        <taxon>Spirurina</taxon>
        <taxon>Spiruromorpha</taxon>
        <taxon>Filarioidea</taxon>
        <taxon>Onchocercidae</taxon>
        <taxon>Acanthocheilonema</taxon>
    </lineage>
</organism>
<sequence length="1128" mass="129809">MPNTKRKKQVATIKNDLDENHITRIERMAEIAATISGTPSPSQIAAILYLRDLNNRITLDQCRTVIDGTSNEFVICAMIENAVLIILKKWAILEPSLKKDYFDYFLGCALFKHRKSTAVRKGMIKACAKLLKRSVFDGHACNFDLLAAKFYVMLTDENVEFHHITYEFFLKILDEFDEYWRIADLGISYDFQYRAKLSFELSMTEHFLRISNIIFSRNFGIHHLSRKSGMSVAGPPKTWRAIFLWKEFLQLFFILHRFLRNNNTLSTLTTSCITQLMSISNVVLPDVPANPNSEMISIPDVPYTTAYNRYTSDLLSLFVWTFNTQAVMPDVYTYSMMISNILANHSIHSLARAEASFATFLSFIPLLTESFTLKLSYMSEKSENEEGEEKDEKGTKNVPARRCNATLKWAYISALQNLFKGWLIVLQNSEFIVEVMSYAIDFAQITILMISAFMQMIFSIPFGEREEVTSPLPDREIFKEILIKIGLFSSYYLDEMLSKIYTILAETLEEFLSTLEIGMCMEDLENFRENMHWILLIIGHVLVEEDEDRNYVWQSKLLVYYDDTVAGSKSIDVDKYASYMEACINTPQLLTDPSEIDLVIKIVGTVFAWCSIEDTLLKEHGMTAISVELCNTSLWCMRRLLSAIGLHIQKSDKGNQLAEVSQNITQILVDFALQKSFRIFNIIPDEKKTCMDAVELLSTLAHTLYCETSKSIFLFSYLSTIKTDQISVRSSVLKALLQIGGIVGDEVKQKTLYEMILIPIRTKFMSMCENWLKTDEKFDDLLECFCVVADGIQKCSAEFLLAYLKPILKCSVSLLSMYKNSTIIVNAVLQLFDCLTKRIYVYCDSHQIMSSLYGVLLSVIQTYEKEQNERYRNLDDKEKASELVLLLEILTNILDKRNRPVNLLTGKTEFTENRSRIIVTAWNMIIRVVEPEHFKTPLLRRSFYRYLRYSAEMTPEFIMKFSQEDLITIVEYLNSGLQADHEKDDLLCNLKDRFEKEVSINSALAIAHLGTYFTKHPRNGTALKVFSLVIEPTFTICLNALWQEDVQSSATSAALYSLLCCDEDGCKTYVKNLLSREANHPNRSTLRNAFRTLMFLSPGKHPNKCEKRKFHDRLKQFLTKIEGLLVVF</sequence>
<keyword evidence="7" id="KW-0539">Nucleus</keyword>
<evidence type="ECO:0000256" key="6">
    <source>
        <dbReference type="ARBA" id="ARBA00022927"/>
    </source>
</evidence>
<dbReference type="OrthoDB" id="5850663at2759"/>
<evidence type="ECO:0000256" key="7">
    <source>
        <dbReference type="ARBA" id="ARBA00023242"/>
    </source>
</evidence>
<proteinExistence type="inferred from homology"/>
<dbReference type="PANTHER" id="PTHR12596">
    <property type="entry name" value="EXPORTIN 4,7-RELATED"/>
    <property type="match status" value="1"/>
</dbReference>
<dbReference type="Proteomes" id="UP000276991">
    <property type="component" value="Unassembled WGS sequence"/>
</dbReference>
<dbReference type="EMBL" id="UPTC01000729">
    <property type="protein sequence ID" value="VBB29893.1"/>
    <property type="molecule type" value="Genomic_DNA"/>
</dbReference>
<evidence type="ECO:0000256" key="3">
    <source>
        <dbReference type="ARBA" id="ARBA00009466"/>
    </source>
</evidence>
<dbReference type="GO" id="GO:0005737">
    <property type="term" value="C:cytoplasm"/>
    <property type="evidence" value="ECO:0007669"/>
    <property type="project" value="UniProtKB-SubCell"/>
</dbReference>
<evidence type="ECO:0000256" key="5">
    <source>
        <dbReference type="ARBA" id="ARBA00022490"/>
    </source>
</evidence>
<dbReference type="InterPro" id="IPR016024">
    <property type="entry name" value="ARM-type_fold"/>
</dbReference>
<evidence type="ECO:0000256" key="1">
    <source>
        <dbReference type="ARBA" id="ARBA00004123"/>
    </source>
</evidence>
<keyword evidence="9" id="KW-1185">Reference proteome</keyword>
<dbReference type="SUPFAM" id="SSF48371">
    <property type="entry name" value="ARM repeat"/>
    <property type="match status" value="1"/>
</dbReference>
<dbReference type="GO" id="GO:0005049">
    <property type="term" value="F:nuclear export signal receptor activity"/>
    <property type="evidence" value="ECO:0007669"/>
    <property type="project" value="InterPro"/>
</dbReference>
<comment type="subcellular location">
    <subcellularLocation>
        <location evidence="2">Cytoplasm</location>
    </subcellularLocation>
    <subcellularLocation>
        <location evidence="1">Nucleus</location>
    </subcellularLocation>
</comment>
<evidence type="ECO:0000313" key="9">
    <source>
        <dbReference type="Proteomes" id="UP000276991"/>
    </source>
</evidence>
<keyword evidence="5" id="KW-0963">Cytoplasm</keyword>
<keyword evidence="4" id="KW-0813">Transport</keyword>
<evidence type="ECO:0000256" key="2">
    <source>
        <dbReference type="ARBA" id="ARBA00004496"/>
    </source>
</evidence>
<gene>
    <name evidence="8" type="ORF">NAV_LOCUS4684</name>
</gene>
<evidence type="ECO:0000256" key="4">
    <source>
        <dbReference type="ARBA" id="ARBA00022448"/>
    </source>
</evidence>
<keyword evidence="6" id="KW-0653">Protein transport</keyword>
<name>A0A498SMC0_ACAVI</name>
<evidence type="ECO:0000313" key="8">
    <source>
        <dbReference type="EMBL" id="VBB29893.1"/>
    </source>
</evidence>